<evidence type="ECO:0000256" key="9">
    <source>
        <dbReference type="HAMAP-Rule" id="MF_03104"/>
    </source>
</evidence>
<dbReference type="GO" id="GO:0015914">
    <property type="term" value="P:phospholipid transport"/>
    <property type="evidence" value="ECO:0007669"/>
    <property type="project" value="TreeGrafter"/>
</dbReference>
<evidence type="ECO:0000313" key="12">
    <source>
        <dbReference type="EMBL" id="GJJ12370.1"/>
    </source>
</evidence>
<evidence type="ECO:0000256" key="4">
    <source>
        <dbReference type="ARBA" id="ARBA00022824"/>
    </source>
</evidence>
<dbReference type="GO" id="GO:0005789">
    <property type="term" value="C:endoplasmic reticulum membrane"/>
    <property type="evidence" value="ECO:0007669"/>
    <property type="project" value="UniProtKB-SubCell"/>
</dbReference>
<dbReference type="PROSITE" id="PS51847">
    <property type="entry name" value="SMP"/>
    <property type="match status" value="1"/>
</dbReference>
<evidence type="ECO:0000256" key="6">
    <source>
        <dbReference type="ARBA" id="ARBA00023121"/>
    </source>
</evidence>
<keyword evidence="6" id="KW-0446">Lipid-binding</keyword>
<comment type="function">
    <text evidence="9">Component of the ERMES/MDM complex, which serves as a molecular tether to connect the endoplasmic reticulum (ER) and mitochondria. Components of this complex are involved in the control of mitochondrial shape and protein biogenesis, and function in nonvesicular lipid trafficking between the ER and mitochondria. MDM12 is required for the interaction of the ER-resident membrane protein MMM1 and the outer mitochondrial membrane-resident beta-barrel protein MDM10. The MDM12-MMM1 subcomplex functions in the major beta-barrel assembly pathway that is responsible for biogenesis of all mitochondrial outer membrane beta-barrel proteins, and acts in a late step after the SAM complex. The MDM10-MDM12-MMM1 subcomplex further acts in the TOM40-specific pathway after the action of the MDM12-MMM1 complex. Essential for establishing and maintaining the structure of mitochondria and maintenance of mtDNA nucleoids.</text>
</comment>
<evidence type="ECO:0000256" key="2">
    <source>
        <dbReference type="ARBA" id="ARBA00022448"/>
    </source>
</evidence>
<dbReference type="Pfam" id="PF26544">
    <property type="entry name" value="Mdm12"/>
    <property type="match status" value="2"/>
</dbReference>
<evidence type="ECO:0000259" key="11">
    <source>
        <dbReference type="PROSITE" id="PS51847"/>
    </source>
</evidence>
<feature type="region of interest" description="Disordered" evidence="10">
    <location>
        <begin position="100"/>
        <end position="119"/>
    </location>
</feature>
<keyword evidence="3 9" id="KW-1000">Mitochondrion outer membrane</keyword>
<feature type="compositionally biased region" description="Basic and acidic residues" evidence="10">
    <location>
        <begin position="107"/>
        <end position="117"/>
    </location>
</feature>
<comment type="caution">
    <text evidence="12">The sequence shown here is derived from an EMBL/GenBank/DDBJ whole genome shotgun (WGS) entry which is preliminary data.</text>
</comment>
<name>A0AAV5AK95_9AGAM</name>
<keyword evidence="2" id="KW-0813">Transport</keyword>
<dbReference type="InterPro" id="IPR027532">
    <property type="entry name" value="Mdm12"/>
</dbReference>
<reference evidence="12" key="1">
    <citation type="submission" date="2021-10" db="EMBL/GenBank/DDBJ databases">
        <title>De novo Genome Assembly of Clathrus columnatus (Basidiomycota, Fungi) Using Illumina and Nanopore Sequence Data.</title>
        <authorList>
            <person name="Ogiso-Tanaka E."/>
            <person name="Itagaki H."/>
            <person name="Hosoya T."/>
            <person name="Hosaka K."/>
        </authorList>
    </citation>
    <scope>NUCLEOTIDE SEQUENCE</scope>
    <source>
        <strain evidence="12">MO-923</strain>
    </source>
</reference>
<dbReference type="GO" id="GO:0008289">
    <property type="term" value="F:lipid binding"/>
    <property type="evidence" value="ECO:0007669"/>
    <property type="project" value="UniProtKB-KW"/>
</dbReference>
<comment type="subunit">
    <text evidence="9">Component of the ER-mitochondria encounter structure (ERMES) or MDM complex, composed of MMM1, MDM10, MDM12 and MDM34. A MMM1 homodimer associates with one molecule of MDM12 on each side in a pairwise head-to-tail manner, and the SMP-LTD domains of MMM1 and MDM12 generate a continuous hydrophobic tunnel for phospholipid trafficking.</text>
</comment>
<evidence type="ECO:0000256" key="3">
    <source>
        <dbReference type="ARBA" id="ARBA00022787"/>
    </source>
</evidence>
<sequence>MSIDLAWDALIQTSLPSSLINLVNKHLSTIDRPSFIGPVAITSFEFGTASPDIELVDIRDIYPDFLEEEDEKGEGDAIKVEDNLDNFQWIPQKGVIIDEDLSGQRSSDPRYSTEKSPKVNIFDNFRPSMKSWDGKASSSSPNLSREENHPLSTPDSASSAIPQYSTQDTSINDGLRSFPDDLDPSIPSTERPNVQLHFRVTYQSNMRLTMTTSLLVNYPSQSFMTLPMKISVTGFILTGEVVVAYEGSRQRLHLCIVDDLDPHGLSGTKGSQSSVYPDEALNDSEIPPSGKPLPAGIRLLPSVFIESEIGQADKHVLKNGTRVERFIQDVIRKTLEEELLFPNYHTILLEG</sequence>
<evidence type="ECO:0000256" key="7">
    <source>
        <dbReference type="ARBA" id="ARBA00023128"/>
    </source>
</evidence>
<dbReference type="AlphaFoldDB" id="A0AAV5AK95"/>
<proteinExistence type="inferred from homology"/>
<dbReference type="PANTHER" id="PTHR28204">
    <property type="entry name" value="MITOCHONDRIAL DISTRIBUTION AND MORPHOLOGY PROTEIN 12"/>
    <property type="match status" value="1"/>
</dbReference>
<feature type="domain" description="SMP-LTD" evidence="11">
    <location>
        <begin position="1"/>
        <end position="350"/>
    </location>
</feature>
<evidence type="ECO:0000256" key="1">
    <source>
        <dbReference type="ARBA" id="ARBA00004370"/>
    </source>
</evidence>
<keyword evidence="8 9" id="KW-0472">Membrane</keyword>
<feature type="compositionally biased region" description="Polar residues" evidence="10">
    <location>
        <begin position="150"/>
        <end position="172"/>
    </location>
</feature>
<dbReference type="GO" id="GO:0045040">
    <property type="term" value="P:protein insertion into mitochondrial outer membrane"/>
    <property type="evidence" value="ECO:0007669"/>
    <property type="project" value="UniProtKB-UniRule"/>
</dbReference>
<comment type="subcellular location">
    <subcellularLocation>
        <location evidence="1">Membrane</location>
    </subcellularLocation>
    <subcellularLocation>
        <location evidence="9">Mitochondrion outer membrane</location>
        <topology evidence="9">Peripheral membrane protein</topology>
        <orientation evidence="9">Cytoplasmic side</orientation>
    </subcellularLocation>
    <subcellularLocation>
        <location evidence="9">Endoplasmic reticulum membrane</location>
        <topology evidence="9">Peripheral membrane protein</topology>
        <orientation evidence="9">Cytoplasmic side</orientation>
    </subcellularLocation>
    <text evidence="9">The ERMES/MDM complex localizes to a few discrete foci (around 10 per single cell), that represent mitochondria-endoplasmic reticulum junctions. These foci are often found next to mtDNA nucleoids.</text>
</comment>
<evidence type="ECO:0000313" key="13">
    <source>
        <dbReference type="Proteomes" id="UP001050691"/>
    </source>
</evidence>
<accession>A0AAV5AK95</accession>
<dbReference type="EMBL" id="BPWL01000007">
    <property type="protein sequence ID" value="GJJ12370.1"/>
    <property type="molecule type" value="Genomic_DNA"/>
</dbReference>
<dbReference type="Proteomes" id="UP001050691">
    <property type="component" value="Unassembled WGS sequence"/>
</dbReference>
<evidence type="ECO:0000256" key="5">
    <source>
        <dbReference type="ARBA" id="ARBA00023055"/>
    </source>
</evidence>
<organism evidence="12 13">
    <name type="scientific">Clathrus columnatus</name>
    <dbReference type="NCBI Taxonomy" id="1419009"/>
    <lineage>
        <taxon>Eukaryota</taxon>
        <taxon>Fungi</taxon>
        <taxon>Dikarya</taxon>
        <taxon>Basidiomycota</taxon>
        <taxon>Agaricomycotina</taxon>
        <taxon>Agaricomycetes</taxon>
        <taxon>Phallomycetidae</taxon>
        <taxon>Phallales</taxon>
        <taxon>Clathraceae</taxon>
        <taxon>Clathrus</taxon>
    </lineage>
</organism>
<dbReference type="HAMAP" id="MF_03104">
    <property type="entry name" value="Mdm12"/>
    <property type="match status" value="1"/>
</dbReference>
<comment type="similarity">
    <text evidence="9">Belongs to the MDM12 family.</text>
</comment>
<feature type="region of interest" description="Disordered" evidence="10">
    <location>
        <begin position="131"/>
        <end position="190"/>
    </location>
</feature>
<dbReference type="PANTHER" id="PTHR28204:SF1">
    <property type="entry name" value="MITOCHONDRIAL DISTRIBUTION AND MORPHOLOGY PROTEIN 12"/>
    <property type="match status" value="1"/>
</dbReference>
<dbReference type="InterPro" id="IPR031468">
    <property type="entry name" value="SMP_LBD"/>
</dbReference>
<evidence type="ECO:0000256" key="8">
    <source>
        <dbReference type="ARBA" id="ARBA00023136"/>
    </source>
</evidence>
<protein>
    <recommendedName>
        <fullName evidence="9">Mitochondrial distribution and morphology protein 12</fullName>
    </recommendedName>
    <alternativeName>
        <fullName evidence="9">Mitochondrial inheritance component MDM12</fullName>
    </alternativeName>
</protein>
<dbReference type="GO" id="GO:1990456">
    <property type="term" value="P:mitochondrion-endoplasmic reticulum membrane tethering"/>
    <property type="evidence" value="ECO:0007669"/>
    <property type="project" value="TreeGrafter"/>
</dbReference>
<keyword evidence="13" id="KW-1185">Reference proteome</keyword>
<keyword evidence="4 9" id="KW-0256">Endoplasmic reticulum</keyword>
<gene>
    <name evidence="9" type="primary">MDM12</name>
    <name evidence="12" type="ORF">Clacol_006611</name>
</gene>
<evidence type="ECO:0000256" key="10">
    <source>
        <dbReference type="SAM" id="MobiDB-lite"/>
    </source>
</evidence>
<keyword evidence="7 9" id="KW-0496">Mitochondrion</keyword>
<dbReference type="GO" id="GO:0032865">
    <property type="term" value="C:ERMES complex"/>
    <property type="evidence" value="ECO:0007669"/>
    <property type="project" value="UniProtKB-UniRule"/>
</dbReference>
<dbReference type="CDD" id="cd21672">
    <property type="entry name" value="SMP_Mdm12"/>
    <property type="match status" value="1"/>
</dbReference>
<keyword evidence="5" id="KW-0445">Lipid transport</keyword>